<dbReference type="AlphaFoldDB" id="A0A6J6SUW4"/>
<sequence>MPKKLDPNVVENFMRENGFDPLEPYKTGHSKWRCLCQKCGKEVTPTYNGVKNLGRGCVYCGGTAPIDPEVAAATMRESGLEPLEPYRTALTKWKCRCMQCGEIVFPKYNGIQQGRGGCRTCGYKNREEPNKLTHEQAEKVMLKAKVKPIVPYVNAVTPWKSVCLVCGNIVSPKYNAVASGQGGCVKCKYIKQSDDLRIPEEDAVQFMIESGYKPLEPYVNSHHRWKSECSRCSRTVFPKLSSIKSGQGGCGYCSNRIIDIDVARKILKENLVEPLEDKPPNLRKGWKCKCLRCERTIQVYLTNLYRGSDPCKYCAGKAVDPKSAELLMKSMNLTPLEPYSHSTAKWKCLHTVCNNIVYPMYGSIKSGQGGCMFCAEKGMDMNIPSYLYLIENEDQTAFKIGVGNFVKNPKSDRIKAHVRYKWRVLEIWKFDTGGEAYAREQEVLTHIRVNLKLPPFLSKADMPQGGWTETLEHEASSHLALKAIVELSIEGLLSS</sequence>
<gene>
    <name evidence="1" type="ORF">UFOPK2822_00002</name>
</gene>
<accession>A0A6J6SUW4</accession>
<dbReference type="EMBL" id="CAEZZC010000001">
    <property type="protein sequence ID" value="CAB4738560.1"/>
    <property type="molecule type" value="Genomic_DNA"/>
</dbReference>
<protein>
    <submittedName>
        <fullName evidence="1">Unannotated protein</fullName>
    </submittedName>
</protein>
<proteinExistence type="predicted"/>
<evidence type="ECO:0000313" key="1">
    <source>
        <dbReference type="EMBL" id="CAB4738560.1"/>
    </source>
</evidence>
<organism evidence="1">
    <name type="scientific">freshwater metagenome</name>
    <dbReference type="NCBI Taxonomy" id="449393"/>
    <lineage>
        <taxon>unclassified sequences</taxon>
        <taxon>metagenomes</taxon>
        <taxon>ecological metagenomes</taxon>
    </lineage>
</organism>
<name>A0A6J6SUW4_9ZZZZ</name>
<reference evidence="1" key="1">
    <citation type="submission" date="2020-05" db="EMBL/GenBank/DDBJ databases">
        <authorList>
            <person name="Chiriac C."/>
            <person name="Salcher M."/>
            <person name="Ghai R."/>
            <person name="Kavagutti S V."/>
        </authorList>
    </citation>
    <scope>NUCLEOTIDE SEQUENCE</scope>
</reference>